<evidence type="ECO:0000256" key="1">
    <source>
        <dbReference type="ARBA" id="ARBA00022737"/>
    </source>
</evidence>
<reference evidence="4" key="2">
    <citation type="submission" date="2013-10" db="EMBL/GenBank/DDBJ databases">
        <authorList>
            <person name="Aslett M."/>
        </authorList>
    </citation>
    <scope>NUCLEOTIDE SEQUENCE [LARGE SCALE GENOMIC DNA]</scope>
    <source>
        <strain evidence="4">Houghton</strain>
    </source>
</reference>
<reference evidence="4" key="1">
    <citation type="submission" date="2013-10" db="EMBL/GenBank/DDBJ databases">
        <title>Genomic analysis of the causative agents of coccidiosis in chickens.</title>
        <authorList>
            <person name="Reid A.J."/>
            <person name="Blake D."/>
            <person name="Billington K."/>
            <person name="Browne H."/>
            <person name="Dunn M."/>
            <person name="Hung S."/>
            <person name="Kawahara F."/>
            <person name="Miranda-Saavedra D."/>
            <person name="Mourier T."/>
            <person name="Nagra H."/>
            <person name="Otto T.D."/>
            <person name="Rawlings N."/>
            <person name="Sanchez A."/>
            <person name="Sanders M."/>
            <person name="Subramaniam C."/>
            <person name="Tay Y."/>
            <person name="Dear P."/>
            <person name="Doerig C."/>
            <person name="Gruber A."/>
            <person name="Parkinson J."/>
            <person name="Shirley M."/>
            <person name="Wan K.L."/>
            <person name="Berriman M."/>
            <person name="Tomley F."/>
            <person name="Pain A."/>
        </authorList>
    </citation>
    <scope>NUCLEOTIDE SEQUENCE [LARGE SCALE GENOMIC DNA]</scope>
    <source>
        <strain evidence="4">Houghton</strain>
    </source>
</reference>
<evidence type="ECO:0000313" key="5">
    <source>
        <dbReference type="Proteomes" id="UP000030750"/>
    </source>
</evidence>
<dbReference type="AlphaFoldDB" id="U6LPL8"/>
<gene>
    <name evidence="4" type="ORF">EBH_0002790</name>
</gene>
<evidence type="ECO:0000256" key="2">
    <source>
        <dbReference type="SAM" id="MobiDB-lite"/>
    </source>
</evidence>
<feature type="compositionally biased region" description="Polar residues" evidence="2">
    <location>
        <begin position="651"/>
        <end position="662"/>
    </location>
</feature>
<name>U6LPL8_9EIME</name>
<feature type="compositionally biased region" description="Basic and acidic residues" evidence="2">
    <location>
        <begin position="631"/>
        <end position="650"/>
    </location>
</feature>
<accession>U6LPL8</accession>
<dbReference type="VEuPathDB" id="ToxoDB:EBH_0002790"/>
<organism evidence="4 5">
    <name type="scientific">Eimeria brunetti</name>
    <dbReference type="NCBI Taxonomy" id="51314"/>
    <lineage>
        <taxon>Eukaryota</taxon>
        <taxon>Sar</taxon>
        <taxon>Alveolata</taxon>
        <taxon>Apicomplexa</taxon>
        <taxon>Conoidasida</taxon>
        <taxon>Coccidia</taxon>
        <taxon>Eucoccidiorida</taxon>
        <taxon>Eimeriorina</taxon>
        <taxon>Eimeriidae</taxon>
        <taxon>Eimeria</taxon>
    </lineage>
</organism>
<dbReference type="InterPro" id="IPR043153">
    <property type="entry name" value="DENN_C"/>
</dbReference>
<dbReference type="InterPro" id="IPR018307">
    <property type="entry name" value="ABL9/DENND6_dom"/>
</dbReference>
<proteinExistence type="predicted"/>
<feature type="domain" description="AVL9/DENND6" evidence="3">
    <location>
        <begin position="252"/>
        <end position="528"/>
    </location>
</feature>
<feature type="compositionally biased region" description="Polar residues" evidence="2">
    <location>
        <begin position="783"/>
        <end position="796"/>
    </location>
</feature>
<dbReference type="PANTHER" id="PTHR43215">
    <property type="entry name" value="RADIAL SPOKE HEAD 1 HOMOLOG"/>
    <property type="match status" value="1"/>
</dbReference>
<feature type="region of interest" description="Disordered" evidence="2">
    <location>
        <begin position="1"/>
        <end position="20"/>
    </location>
</feature>
<feature type="region of interest" description="Disordered" evidence="2">
    <location>
        <begin position="581"/>
        <end position="679"/>
    </location>
</feature>
<dbReference type="Gene3D" id="3.40.50.11500">
    <property type="match status" value="1"/>
</dbReference>
<sequence length="1252" mass="135179">MHPADSVFAIGGEDESEAEEDLLAEGARRLGALAAGVSPTVGASPGSDGATNAGAVKTASPVATSPPDMTAGHAASPASEVPRSPQGETRFLESHSCALGSSGGGRPGQCSTGAVQEQQCATERGSIGSTNKTSAAHRSSVLDENISVYRPEVDGPPIVGYGISLVSPFSMRFRMGAGMNNRSLWRGHSDGKGCGAFSWSGEAGEATLLQWVEKFALPELIPARSHPQAVHPGSVSSDWEGDPAADQRHSSHIFFTVPVAKSNSYVFGVSCYSVQSERLWDPSAPEDAQGMCAVCLVARVPFWGLLLFRLLPVTAAFFDLMEGAAPGSPGRLSSSGLPTQVLVQLYDQLNTVNFHLMRYTEITFNLEVGLPPFIMAVAPRQLLVLVKALLLERKILFYSCDASRASTAVLSFISLLPAGLACGFSSDGFGEHEYRWKRHGLPFRVFESRSAFFPILPLELVDDLLLQKRAFLISSNNPTLLTHPVAKPDIVGKLDVDAKTVEVKNTSLEPLLRLTGWEQQFARHIVMETSFSSGVAEGHSPGYGCSTSISRHATDLLQQTISSLASHAAAHFLKPKDDGATSELHGFHSSGEDSWAADAQPHRRRAASVMSPRDNRRRSNSSSSLGRGKQTAHEGGARHRTQEDRKRNDDNSTLVCQSSAASQGRRLPMREGDTALASSSWTPTQRSICVGSVFANCTSDGALASAYPSPRGGGWLSGRIRWGWERQAEQYMHTSAAAPTGMKSRKRSSAGMHGEAVSLSFTVGAAVLSVEWISGRWALPGTTRPQAESRSSSDATGPSAVLGPNWETQADLIRAAFAQHLEQLCRKAAIAAGRERSRQLLLQQLSSAASEDGDNLSAFGVDWVRGWSETHNFQAWLLEHRLPNEGAPSAKHETMQPPPTCGYAKYLYSNGDCYEGQFWASQRHGDGVYCSADGMRYDGSWVSDERHGHGVLAHESVGYLYVGQWQHNKKSGEGHLYSRKERYWGQFFDNKYHGRGRYVQRDGLDYEGEFARGRFEGLGKLSISRDEGKQTLGECRKGVVIRGTFEGGKVTGVVNAVYADGRTYTGELTSETLLPEGSGSMLYRDSCLYDGQWRSGLRHGAGVLTIPVGVVKGTHVSKEWAEEGTITVDGQWADDMPDPDAEWSVTFPTGDKYLGNLKFPSIGSNTGGDADKIVYVGRTDVLAKIVPHGWGLSKRKDTGEVSALPVVAQDTQVNGGLGIRTEKAVILTLLQVARLRAHFTTESSWEKTVQGL</sequence>
<dbReference type="InterPro" id="IPR003409">
    <property type="entry name" value="MORN"/>
</dbReference>
<dbReference type="Pfam" id="PF09794">
    <property type="entry name" value="Avl9"/>
    <property type="match status" value="1"/>
</dbReference>
<dbReference type="Pfam" id="PF02493">
    <property type="entry name" value="MORN"/>
    <property type="match status" value="6"/>
</dbReference>
<dbReference type="SUPFAM" id="SSF82185">
    <property type="entry name" value="Histone H3 K4-specific methyltransferase SET7/9 N-terminal domain"/>
    <property type="match status" value="2"/>
</dbReference>
<feature type="region of interest" description="Disordered" evidence="2">
    <location>
        <begin position="37"/>
        <end position="87"/>
    </location>
</feature>
<keyword evidence="1" id="KW-0677">Repeat</keyword>
<dbReference type="EMBL" id="HG713068">
    <property type="protein sequence ID" value="CDJ52091.1"/>
    <property type="molecule type" value="Genomic_DNA"/>
</dbReference>
<keyword evidence="5" id="KW-1185">Reference proteome</keyword>
<dbReference type="Gene3D" id="2.20.110.10">
    <property type="entry name" value="Histone H3 K4-specific methyltransferase SET7/9 N-terminal domain"/>
    <property type="match status" value="2"/>
</dbReference>
<dbReference type="OrthoDB" id="270720at2759"/>
<dbReference type="SMART" id="SM00698">
    <property type="entry name" value="MORN"/>
    <property type="match status" value="6"/>
</dbReference>
<evidence type="ECO:0000313" key="4">
    <source>
        <dbReference type="EMBL" id="CDJ52091.1"/>
    </source>
</evidence>
<dbReference type="PANTHER" id="PTHR43215:SF14">
    <property type="entry name" value="RADIAL SPOKE HEAD 1 HOMOLOG"/>
    <property type="match status" value="1"/>
</dbReference>
<evidence type="ECO:0000259" key="3">
    <source>
        <dbReference type="Pfam" id="PF09794"/>
    </source>
</evidence>
<dbReference type="Proteomes" id="UP000030750">
    <property type="component" value="Unassembled WGS sequence"/>
</dbReference>
<protein>
    <submittedName>
        <fullName evidence="4">MORN repeat-containing protein, putative</fullName>
    </submittedName>
</protein>
<feature type="region of interest" description="Disordered" evidence="2">
    <location>
        <begin position="782"/>
        <end position="801"/>
    </location>
</feature>